<dbReference type="OrthoDB" id="415706at2759"/>
<accession>A0A072P4D2</accession>
<dbReference type="InterPro" id="IPR027417">
    <property type="entry name" value="P-loop_NTPase"/>
</dbReference>
<dbReference type="Proteomes" id="UP000027920">
    <property type="component" value="Unassembled WGS sequence"/>
</dbReference>
<dbReference type="Pfam" id="PF00350">
    <property type="entry name" value="Dynamin_N"/>
    <property type="match status" value="1"/>
</dbReference>
<dbReference type="Gene3D" id="3.40.50.300">
    <property type="entry name" value="P-loop containing nucleotide triphosphate hydrolases"/>
    <property type="match status" value="1"/>
</dbReference>
<feature type="domain" description="Dynamin N-terminal" evidence="1">
    <location>
        <begin position="1"/>
        <end position="91"/>
    </location>
</feature>
<keyword evidence="3" id="KW-1185">Reference proteome</keyword>
<sequence>IVACGDTSSGKSSVLGALSGIPIPASGFMYTKFTTEIALRYFVKSITGHTFITSVKYTSDRHKTELESFRKDIASLYDILDLMNEARKKMSLEGTLGGQSRRVALEARRTTITKFNACGFTRSD</sequence>
<dbReference type="RefSeq" id="XP_013256713.1">
    <property type="nucleotide sequence ID" value="XM_013401259.1"/>
</dbReference>
<organism evidence="2 3">
    <name type="scientific">Exophiala aquamarina CBS 119918</name>
    <dbReference type="NCBI Taxonomy" id="1182545"/>
    <lineage>
        <taxon>Eukaryota</taxon>
        <taxon>Fungi</taxon>
        <taxon>Dikarya</taxon>
        <taxon>Ascomycota</taxon>
        <taxon>Pezizomycotina</taxon>
        <taxon>Eurotiomycetes</taxon>
        <taxon>Chaetothyriomycetidae</taxon>
        <taxon>Chaetothyriales</taxon>
        <taxon>Herpotrichiellaceae</taxon>
        <taxon>Exophiala</taxon>
    </lineage>
</organism>
<dbReference type="InterPro" id="IPR045063">
    <property type="entry name" value="Dynamin_N"/>
</dbReference>
<name>A0A072P4D2_9EURO</name>
<reference evidence="2 3" key="1">
    <citation type="submission" date="2013-03" db="EMBL/GenBank/DDBJ databases">
        <title>The Genome Sequence of Exophiala aquamarina CBS 119918.</title>
        <authorList>
            <consortium name="The Broad Institute Genomics Platform"/>
            <person name="Cuomo C."/>
            <person name="de Hoog S."/>
            <person name="Gorbushina A."/>
            <person name="Walker B."/>
            <person name="Young S.K."/>
            <person name="Zeng Q."/>
            <person name="Gargeya S."/>
            <person name="Fitzgerald M."/>
            <person name="Haas B."/>
            <person name="Abouelleil A."/>
            <person name="Allen A.W."/>
            <person name="Alvarado L."/>
            <person name="Arachchi H.M."/>
            <person name="Berlin A.M."/>
            <person name="Chapman S.B."/>
            <person name="Gainer-Dewar J."/>
            <person name="Goldberg J."/>
            <person name="Griggs A."/>
            <person name="Gujja S."/>
            <person name="Hansen M."/>
            <person name="Howarth C."/>
            <person name="Imamovic A."/>
            <person name="Ireland A."/>
            <person name="Larimer J."/>
            <person name="McCowan C."/>
            <person name="Murphy C."/>
            <person name="Pearson M."/>
            <person name="Poon T.W."/>
            <person name="Priest M."/>
            <person name="Roberts A."/>
            <person name="Saif S."/>
            <person name="Shea T."/>
            <person name="Sisk P."/>
            <person name="Sykes S."/>
            <person name="Wortman J."/>
            <person name="Nusbaum C."/>
            <person name="Birren B."/>
        </authorList>
    </citation>
    <scope>NUCLEOTIDE SEQUENCE [LARGE SCALE GENOMIC DNA]</scope>
    <source>
        <strain evidence="2 3">CBS 119918</strain>
    </source>
</reference>
<evidence type="ECO:0000259" key="1">
    <source>
        <dbReference type="Pfam" id="PF00350"/>
    </source>
</evidence>
<dbReference type="GeneID" id="25284826"/>
<feature type="non-terminal residue" evidence="2">
    <location>
        <position position="124"/>
    </location>
</feature>
<dbReference type="EMBL" id="AMGV01000011">
    <property type="protein sequence ID" value="KEF54123.1"/>
    <property type="molecule type" value="Genomic_DNA"/>
</dbReference>
<gene>
    <name evidence="2" type="ORF">A1O9_09918</name>
</gene>
<dbReference type="HOGENOM" id="CLU_2009350_0_0_1"/>
<proteinExistence type="predicted"/>
<dbReference type="AlphaFoldDB" id="A0A072P4D2"/>
<evidence type="ECO:0000313" key="2">
    <source>
        <dbReference type="EMBL" id="KEF54123.1"/>
    </source>
</evidence>
<dbReference type="SUPFAM" id="SSF52540">
    <property type="entry name" value="P-loop containing nucleoside triphosphate hydrolases"/>
    <property type="match status" value="1"/>
</dbReference>
<comment type="caution">
    <text evidence="2">The sequence shown here is derived from an EMBL/GenBank/DDBJ whole genome shotgun (WGS) entry which is preliminary data.</text>
</comment>
<dbReference type="VEuPathDB" id="FungiDB:A1O9_09918"/>
<dbReference type="STRING" id="1182545.A0A072P4D2"/>
<evidence type="ECO:0000313" key="3">
    <source>
        <dbReference type="Proteomes" id="UP000027920"/>
    </source>
</evidence>
<feature type="non-terminal residue" evidence="2">
    <location>
        <position position="1"/>
    </location>
</feature>
<protein>
    <recommendedName>
        <fullName evidence="1">Dynamin N-terminal domain-containing protein</fullName>
    </recommendedName>
</protein>